<evidence type="ECO:0000313" key="6">
    <source>
        <dbReference type="Proteomes" id="UP000188604"/>
    </source>
</evidence>
<dbReference type="SUPFAM" id="SSF55103">
    <property type="entry name" value="FAD-linked oxidases, C-terminal domain"/>
    <property type="match status" value="1"/>
</dbReference>
<dbReference type="PANTHER" id="PTHR43716">
    <property type="entry name" value="D-2-HYDROXYGLUTARATE DEHYDROGENASE, MITOCHONDRIAL"/>
    <property type="match status" value="1"/>
</dbReference>
<dbReference type="Gene3D" id="3.30.43.10">
    <property type="entry name" value="Uridine Diphospho-n-acetylenolpyruvylglucosamine Reductase, domain 2"/>
    <property type="match status" value="1"/>
</dbReference>
<dbReference type="InterPro" id="IPR016164">
    <property type="entry name" value="FAD-linked_Oxase-like_C"/>
</dbReference>
<dbReference type="Gene3D" id="3.30.70.2740">
    <property type="match status" value="1"/>
</dbReference>
<keyword evidence="6" id="KW-1185">Reference proteome</keyword>
<dbReference type="InterPro" id="IPR036318">
    <property type="entry name" value="FAD-bd_PCMH-like_sf"/>
</dbReference>
<dbReference type="PANTHER" id="PTHR43716:SF2">
    <property type="entry name" value="BLL6224 PROTEIN"/>
    <property type="match status" value="1"/>
</dbReference>
<evidence type="ECO:0000313" key="5">
    <source>
        <dbReference type="EMBL" id="AQS88847.1"/>
    </source>
</evidence>
<comment type="cofactor">
    <cofactor evidence="1">
        <name>FAD</name>
        <dbReference type="ChEBI" id="CHEBI:57692"/>
    </cofactor>
</comment>
<dbReference type="Proteomes" id="UP000188604">
    <property type="component" value="Chromosome"/>
</dbReference>
<dbReference type="GO" id="GO:0071949">
    <property type="term" value="F:FAD binding"/>
    <property type="evidence" value="ECO:0007669"/>
    <property type="project" value="InterPro"/>
</dbReference>
<evidence type="ECO:0000256" key="4">
    <source>
        <dbReference type="ARBA" id="ARBA00022827"/>
    </source>
</evidence>
<evidence type="ECO:0000256" key="1">
    <source>
        <dbReference type="ARBA" id="ARBA00001974"/>
    </source>
</evidence>
<evidence type="ECO:0000256" key="2">
    <source>
        <dbReference type="ARBA" id="ARBA00008000"/>
    </source>
</evidence>
<dbReference type="Gene3D" id="1.10.45.10">
    <property type="entry name" value="Vanillyl-alcohol Oxidase, Chain A, domain 4"/>
    <property type="match status" value="1"/>
</dbReference>
<organism evidence="5 6">
    <name type="scientific">Neoasaia chiangmaiensis</name>
    <dbReference type="NCBI Taxonomy" id="320497"/>
    <lineage>
        <taxon>Bacteria</taxon>
        <taxon>Pseudomonadati</taxon>
        <taxon>Pseudomonadota</taxon>
        <taxon>Alphaproteobacteria</taxon>
        <taxon>Acetobacterales</taxon>
        <taxon>Acetobacteraceae</taxon>
        <taxon>Neoasaia</taxon>
    </lineage>
</organism>
<accession>A0A1U9KT08</accession>
<dbReference type="GO" id="GO:0003824">
    <property type="term" value="F:catalytic activity"/>
    <property type="evidence" value="ECO:0007669"/>
    <property type="project" value="InterPro"/>
</dbReference>
<dbReference type="InterPro" id="IPR006094">
    <property type="entry name" value="Oxid_FAD_bind_N"/>
</dbReference>
<dbReference type="RefSeq" id="WP_077807898.1">
    <property type="nucleotide sequence ID" value="NZ_BJXS01000001.1"/>
</dbReference>
<dbReference type="STRING" id="320497.A0U93_13985"/>
<sequence>MPDNQAAVLSRLADCLGPGGLLTDPDQIAPYCRDWRSLFHGTALAVMRPADATALSEALRICAAAGIRIDIVPQGGNTGLCGGATPSGSGVNIVVSFARMNTIGEVDATDGTMIVDAGVTLAAAQDAAAAAGMVLPLSIAAEGSAQIGGVLATNAGGSKALRYGSARELVAGIEAICVDGTPLNLLRSLRKDNTGYALRQLLVGSEGTLALITRARLKLRPALTAREIALCALPDDASVLRLFRIFQQHAGDVLEAFEYISGVAMDLALTEVEGLNFPFSERAPCYVLLELASRQKDLRDTLEAALEEALETETVVDAVLAENMTQAEALWRLREEQSEAQRLAGASIKHDISVPVPAVPTLLTQATAACAAIMPDVRIAPFGHVGDGNIHFNLVQPAEMEGATFLRDGKALTDAIHRVVHDLDGSFSAEHGVGQLKTDMMETWRGGAELALMRRIKEAFDPAGRLNPGKVLPPA</sequence>
<dbReference type="EMBL" id="CP014691">
    <property type="protein sequence ID" value="AQS88847.1"/>
    <property type="molecule type" value="Genomic_DNA"/>
</dbReference>
<dbReference type="KEGG" id="nch:A0U93_13985"/>
<dbReference type="Pfam" id="PF02913">
    <property type="entry name" value="FAD-oxidase_C"/>
    <property type="match status" value="1"/>
</dbReference>
<dbReference type="GO" id="GO:0022904">
    <property type="term" value="P:respiratory electron transport chain"/>
    <property type="evidence" value="ECO:0007669"/>
    <property type="project" value="TreeGrafter"/>
</dbReference>
<protein>
    <submittedName>
        <fullName evidence="5">Hydroxyacid dehydrogenase</fullName>
    </submittedName>
</protein>
<evidence type="ECO:0000256" key="3">
    <source>
        <dbReference type="ARBA" id="ARBA00022630"/>
    </source>
</evidence>
<dbReference type="InterPro" id="IPR004113">
    <property type="entry name" value="FAD-bd_oxidored_4_C"/>
</dbReference>
<dbReference type="AlphaFoldDB" id="A0A1U9KT08"/>
<dbReference type="OrthoDB" id="9815648at2"/>
<reference evidence="5 6" key="1">
    <citation type="submission" date="2016-03" db="EMBL/GenBank/DDBJ databases">
        <title>Acetic acid bacteria sequencing.</title>
        <authorList>
            <person name="Brandt J."/>
            <person name="Jakob F."/>
            <person name="Vogel R.F."/>
        </authorList>
    </citation>
    <scope>NUCLEOTIDE SEQUENCE [LARGE SCALE GENOMIC DNA]</scope>
    <source>
        <strain evidence="5 6">NBRC 101099</strain>
    </source>
</reference>
<dbReference type="InterPro" id="IPR016171">
    <property type="entry name" value="Vanillyl_alc_oxidase_C-sub2"/>
</dbReference>
<dbReference type="PROSITE" id="PS51387">
    <property type="entry name" value="FAD_PCMH"/>
    <property type="match status" value="1"/>
</dbReference>
<gene>
    <name evidence="5" type="ORF">A0U93_13985</name>
</gene>
<comment type="similarity">
    <text evidence="2">Belongs to the FAD-binding oxidoreductase/transferase type 4 family.</text>
</comment>
<dbReference type="Pfam" id="PF01565">
    <property type="entry name" value="FAD_binding_4"/>
    <property type="match status" value="1"/>
</dbReference>
<name>A0A1U9KT08_9PROT</name>
<dbReference type="InterPro" id="IPR051264">
    <property type="entry name" value="FAD-oxidored/transferase_4"/>
</dbReference>
<dbReference type="FunFam" id="1.10.45.10:FF:000001">
    <property type="entry name" value="D-lactate dehydrogenase mitochondrial"/>
    <property type="match status" value="1"/>
</dbReference>
<proteinExistence type="inferred from homology"/>
<dbReference type="InterPro" id="IPR016167">
    <property type="entry name" value="FAD-bd_PCMH_sub1"/>
</dbReference>
<dbReference type="InterPro" id="IPR016166">
    <property type="entry name" value="FAD-bd_PCMH"/>
</dbReference>
<keyword evidence="4" id="KW-0274">FAD</keyword>
<keyword evidence="3" id="KW-0285">Flavoprotein</keyword>
<dbReference type="Gene3D" id="3.30.70.2190">
    <property type="match status" value="1"/>
</dbReference>
<dbReference type="SUPFAM" id="SSF56176">
    <property type="entry name" value="FAD-binding/transporter-associated domain-like"/>
    <property type="match status" value="1"/>
</dbReference>